<evidence type="ECO:0000259" key="3">
    <source>
        <dbReference type="Pfam" id="PF13023"/>
    </source>
</evidence>
<gene>
    <name evidence="4" type="ORF">C9I98_24315</name>
</gene>
<dbReference type="InterPro" id="IPR039356">
    <property type="entry name" value="YfbR/HDDC2"/>
</dbReference>
<name>A0A2T3NBN5_9GAMM</name>
<proteinExistence type="predicted"/>
<dbReference type="InterPro" id="IPR006674">
    <property type="entry name" value="HD_domain"/>
</dbReference>
<dbReference type="GO" id="GO:0005737">
    <property type="term" value="C:cytoplasm"/>
    <property type="evidence" value="ECO:0007669"/>
    <property type="project" value="TreeGrafter"/>
</dbReference>
<sequence>MNNTDMLGILDFLRHAEQLKNTLRNAHTSNGRQESTAEHTWRLCLMVMMFEKELPEIDHGRLMKMCVIHDLGEAISGDIAAIHQDPNVDKSQQEREDLLTLMQPLPSSLQDTILELWDEYEQAATPEAKIAKGLDKLETMIQHNQGQNPSDFNYGFNLTYGKQYTDQSPLLAAIRALVDQDTEYHHAEQQRAVGS</sequence>
<evidence type="ECO:0000313" key="5">
    <source>
        <dbReference type="Proteomes" id="UP000241771"/>
    </source>
</evidence>
<comment type="caution">
    <text evidence="4">The sequence shown here is derived from an EMBL/GenBank/DDBJ whole genome shotgun (WGS) entry which is preliminary data.</text>
</comment>
<evidence type="ECO:0000256" key="2">
    <source>
        <dbReference type="ARBA" id="ARBA00022801"/>
    </source>
</evidence>
<dbReference type="Pfam" id="PF13023">
    <property type="entry name" value="HD_3"/>
    <property type="match status" value="1"/>
</dbReference>
<dbReference type="Proteomes" id="UP000241771">
    <property type="component" value="Unassembled WGS sequence"/>
</dbReference>
<dbReference type="OrthoDB" id="9796032at2"/>
<dbReference type="RefSeq" id="WP_036830805.1">
    <property type="nucleotide sequence ID" value="NZ_JGVO01001551.1"/>
</dbReference>
<feature type="domain" description="HD" evidence="3">
    <location>
        <begin position="16"/>
        <end position="169"/>
    </location>
</feature>
<protein>
    <submittedName>
        <fullName evidence="4">HD domain-containing protein</fullName>
    </submittedName>
</protein>
<organism evidence="4 5">
    <name type="scientific">Photobacterium sanctipauli</name>
    <dbReference type="NCBI Taxonomy" id="1342794"/>
    <lineage>
        <taxon>Bacteria</taxon>
        <taxon>Pseudomonadati</taxon>
        <taxon>Pseudomonadota</taxon>
        <taxon>Gammaproteobacteria</taxon>
        <taxon>Vibrionales</taxon>
        <taxon>Vibrionaceae</taxon>
        <taxon>Photobacterium</taxon>
    </lineage>
</organism>
<evidence type="ECO:0000256" key="1">
    <source>
        <dbReference type="ARBA" id="ARBA00022723"/>
    </source>
</evidence>
<dbReference type="Gene3D" id="1.10.3210.10">
    <property type="entry name" value="Hypothetical protein af1432"/>
    <property type="match status" value="1"/>
</dbReference>
<dbReference type="GO" id="GO:0002953">
    <property type="term" value="F:5'-deoxynucleotidase activity"/>
    <property type="evidence" value="ECO:0007669"/>
    <property type="project" value="InterPro"/>
</dbReference>
<keyword evidence="1" id="KW-0479">Metal-binding</keyword>
<keyword evidence="5" id="KW-1185">Reference proteome</keyword>
<dbReference type="AlphaFoldDB" id="A0A2T3NBN5"/>
<dbReference type="PANTHER" id="PTHR11845">
    <property type="entry name" value="5'-DEOXYNUCLEOTIDASE HDDC2"/>
    <property type="match status" value="1"/>
</dbReference>
<keyword evidence="2" id="KW-0378">Hydrolase</keyword>
<accession>A0A2T3NBN5</accession>
<dbReference type="PANTHER" id="PTHR11845:SF13">
    <property type="entry name" value="5'-DEOXYNUCLEOTIDASE HDDC2"/>
    <property type="match status" value="1"/>
</dbReference>
<reference evidence="4 5" key="1">
    <citation type="submission" date="2018-01" db="EMBL/GenBank/DDBJ databases">
        <title>Whole genome sequencing of Histamine producing bacteria.</title>
        <authorList>
            <person name="Butler K."/>
        </authorList>
    </citation>
    <scope>NUCLEOTIDE SEQUENCE [LARGE SCALE GENOMIC DNA]</scope>
    <source>
        <strain evidence="4 5">DSM 100436</strain>
    </source>
</reference>
<dbReference type="EMBL" id="PYMA01000024">
    <property type="protein sequence ID" value="PSW11377.1"/>
    <property type="molecule type" value="Genomic_DNA"/>
</dbReference>
<evidence type="ECO:0000313" key="4">
    <source>
        <dbReference type="EMBL" id="PSW11377.1"/>
    </source>
</evidence>
<dbReference type="SUPFAM" id="SSF109604">
    <property type="entry name" value="HD-domain/PDEase-like"/>
    <property type="match status" value="1"/>
</dbReference>
<dbReference type="GO" id="GO:0046872">
    <property type="term" value="F:metal ion binding"/>
    <property type="evidence" value="ECO:0007669"/>
    <property type="project" value="UniProtKB-KW"/>
</dbReference>